<evidence type="ECO:0000259" key="1">
    <source>
        <dbReference type="PROSITE" id="PS51832"/>
    </source>
</evidence>
<organism evidence="2 3">
    <name type="scientific">Virgibacillus kekensis</name>
    <dbReference type="NCBI Taxonomy" id="202261"/>
    <lineage>
        <taxon>Bacteria</taxon>
        <taxon>Bacillati</taxon>
        <taxon>Bacillota</taxon>
        <taxon>Bacilli</taxon>
        <taxon>Bacillales</taxon>
        <taxon>Bacillaceae</taxon>
        <taxon>Virgibacillus</taxon>
    </lineage>
</organism>
<dbReference type="Gene3D" id="1.10.3210.10">
    <property type="entry name" value="Hypothetical protein af1432"/>
    <property type="match status" value="1"/>
</dbReference>
<name>A0ABV9DKT0_9BACI</name>
<dbReference type="RefSeq" id="WP_390295711.1">
    <property type="nucleotide sequence ID" value="NZ_JBHSFU010000005.1"/>
</dbReference>
<dbReference type="PANTHER" id="PTHR43155:SF2">
    <property type="entry name" value="CYCLIC DI-GMP PHOSPHODIESTERASE PA4108"/>
    <property type="match status" value="1"/>
</dbReference>
<dbReference type="CDD" id="cd00077">
    <property type="entry name" value="HDc"/>
    <property type="match status" value="1"/>
</dbReference>
<protein>
    <submittedName>
        <fullName evidence="2">HD-GYP domain-containing protein</fullName>
        <ecNumber evidence="2">3.1.4.-</ecNumber>
    </submittedName>
</protein>
<evidence type="ECO:0000313" key="2">
    <source>
        <dbReference type="EMBL" id="MFC4558668.1"/>
    </source>
</evidence>
<dbReference type="InterPro" id="IPR003607">
    <property type="entry name" value="HD/PDEase_dom"/>
</dbReference>
<dbReference type="Pfam" id="PF13487">
    <property type="entry name" value="HD_5"/>
    <property type="match status" value="1"/>
</dbReference>
<accession>A0ABV9DKT0</accession>
<gene>
    <name evidence="2" type="ORF">ACFO3D_10650</name>
</gene>
<dbReference type="NCBIfam" id="TIGR00277">
    <property type="entry name" value="HDIG"/>
    <property type="match status" value="1"/>
</dbReference>
<dbReference type="SUPFAM" id="SSF109604">
    <property type="entry name" value="HD-domain/PDEase-like"/>
    <property type="match status" value="1"/>
</dbReference>
<reference evidence="3" key="1">
    <citation type="journal article" date="2019" name="Int. J. Syst. Evol. Microbiol.">
        <title>The Global Catalogue of Microorganisms (GCM) 10K type strain sequencing project: providing services to taxonomists for standard genome sequencing and annotation.</title>
        <authorList>
            <consortium name="The Broad Institute Genomics Platform"/>
            <consortium name="The Broad Institute Genome Sequencing Center for Infectious Disease"/>
            <person name="Wu L."/>
            <person name="Ma J."/>
        </authorList>
    </citation>
    <scope>NUCLEOTIDE SEQUENCE [LARGE SCALE GENOMIC DNA]</scope>
    <source>
        <strain evidence="3">CGMCC 4.7426</strain>
    </source>
</reference>
<comment type="caution">
    <text evidence="2">The sequence shown here is derived from an EMBL/GenBank/DDBJ whole genome shotgun (WGS) entry which is preliminary data.</text>
</comment>
<dbReference type="InterPro" id="IPR037522">
    <property type="entry name" value="HD_GYP_dom"/>
</dbReference>
<evidence type="ECO:0000313" key="3">
    <source>
        <dbReference type="Proteomes" id="UP001595989"/>
    </source>
</evidence>
<feature type="domain" description="HD-GYP" evidence="1">
    <location>
        <begin position="113"/>
        <end position="309"/>
    </location>
</feature>
<dbReference type="Proteomes" id="UP001595989">
    <property type="component" value="Unassembled WGS sequence"/>
</dbReference>
<keyword evidence="3" id="KW-1185">Reference proteome</keyword>
<dbReference type="SMART" id="SM00471">
    <property type="entry name" value="HDc"/>
    <property type="match status" value="1"/>
</dbReference>
<dbReference type="PROSITE" id="PS51832">
    <property type="entry name" value="HD_GYP"/>
    <property type="match status" value="1"/>
</dbReference>
<keyword evidence="2" id="KW-0378">Hydrolase</keyword>
<dbReference type="EC" id="3.1.4.-" evidence="2"/>
<sequence length="360" mass="40745">MRLVSTKSLKPGVMLGQTIYNERGQVLLQKGLNLTERLIRRLTERGITYVYIEDELTNDIHIESPISDTLRIEATEVIKGTFTDMRNSGIMDNSYILDKRGEKLTNVVQRIVDEMRNNSGTLSLLADIFVTDNYIFQHSLNVTIYTLAIGLEMGMTTKQLSEIGTGAMLHDIGKVFIDQDILQKPGNLTEEEYETVKNHTKLGYDFLRKQLEVPLLVAHCAYQHHERLDGTGYPRGIKEEELHPYAKLLGIADVFDAVTSNRVYRDAMLPHEGLEILYAGSAKLFDINIIEAFKKSVAVYPNGLTVQLSDNRTGIVSRQNKFLCDRPVIKIHREDDKEVTKPYEIDLGRALNLTITSISA</sequence>
<dbReference type="EMBL" id="JBHSFU010000005">
    <property type="protein sequence ID" value="MFC4558668.1"/>
    <property type="molecule type" value="Genomic_DNA"/>
</dbReference>
<dbReference type="InterPro" id="IPR006675">
    <property type="entry name" value="HDIG_dom"/>
</dbReference>
<dbReference type="PANTHER" id="PTHR43155">
    <property type="entry name" value="CYCLIC DI-GMP PHOSPHODIESTERASE PA4108-RELATED"/>
    <property type="match status" value="1"/>
</dbReference>
<proteinExistence type="predicted"/>
<dbReference type="GO" id="GO:0016787">
    <property type="term" value="F:hydrolase activity"/>
    <property type="evidence" value="ECO:0007669"/>
    <property type="project" value="UniProtKB-KW"/>
</dbReference>